<accession>A0A0R1WIQ6</accession>
<dbReference type="InterPro" id="IPR003959">
    <property type="entry name" value="ATPase_AAA_core"/>
</dbReference>
<dbReference type="PANTHER" id="PTHR30050">
    <property type="entry name" value="CHROMOSOMAL REPLICATION INITIATOR PROTEIN DNAA"/>
    <property type="match status" value="1"/>
</dbReference>
<dbReference type="GO" id="GO:0005524">
    <property type="term" value="F:ATP binding"/>
    <property type="evidence" value="ECO:0007669"/>
    <property type="project" value="InterPro"/>
</dbReference>
<organism evidence="2 3">
    <name type="scientific">Companilactobacillus nantensis DSM 16982</name>
    <dbReference type="NCBI Taxonomy" id="1423774"/>
    <lineage>
        <taxon>Bacteria</taxon>
        <taxon>Bacillati</taxon>
        <taxon>Bacillota</taxon>
        <taxon>Bacilli</taxon>
        <taxon>Lactobacillales</taxon>
        <taxon>Lactobacillaceae</taxon>
        <taxon>Companilactobacillus</taxon>
    </lineage>
</organism>
<gene>
    <name evidence="2" type="ORF">FD31_GL002660</name>
</gene>
<evidence type="ECO:0000313" key="3">
    <source>
        <dbReference type="Proteomes" id="UP000051302"/>
    </source>
</evidence>
<protein>
    <recommendedName>
        <fullName evidence="1">ATPase AAA-type core domain-containing protein</fullName>
    </recommendedName>
</protein>
<dbReference type="PATRIC" id="fig|1423774.3.peg.2768"/>
<evidence type="ECO:0000313" key="2">
    <source>
        <dbReference type="EMBL" id="KRM17469.1"/>
    </source>
</evidence>
<dbReference type="AlphaFoldDB" id="A0A0R1WIQ6"/>
<dbReference type="GO" id="GO:0006260">
    <property type="term" value="P:DNA replication"/>
    <property type="evidence" value="ECO:0007669"/>
    <property type="project" value="TreeGrafter"/>
</dbReference>
<dbReference type="GO" id="GO:0016887">
    <property type="term" value="F:ATP hydrolysis activity"/>
    <property type="evidence" value="ECO:0007669"/>
    <property type="project" value="InterPro"/>
</dbReference>
<proteinExistence type="predicted"/>
<dbReference type="Gene3D" id="3.40.50.300">
    <property type="entry name" value="P-loop containing nucleotide triphosphate hydrolases"/>
    <property type="match status" value="1"/>
</dbReference>
<comment type="caution">
    <text evidence="2">The sequence shown here is derived from an EMBL/GenBank/DDBJ whole genome shotgun (WGS) entry which is preliminary data.</text>
</comment>
<dbReference type="Proteomes" id="UP000051302">
    <property type="component" value="Unassembled WGS sequence"/>
</dbReference>
<reference evidence="2 3" key="1">
    <citation type="journal article" date="2015" name="Genome Announc.">
        <title>Expanding the biotechnology potential of lactobacilli through comparative genomics of 213 strains and associated genera.</title>
        <authorList>
            <person name="Sun Z."/>
            <person name="Harris H.M."/>
            <person name="McCann A."/>
            <person name="Guo C."/>
            <person name="Argimon S."/>
            <person name="Zhang W."/>
            <person name="Yang X."/>
            <person name="Jeffery I.B."/>
            <person name="Cooney J.C."/>
            <person name="Kagawa T.F."/>
            <person name="Liu W."/>
            <person name="Song Y."/>
            <person name="Salvetti E."/>
            <person name="Wrobel A."/>
            <person name="Rasinkangas P."/>
            <person name="Parkhill J."/>
            <person name="Rea M.C."/>
            <person name="O'Sullivan O."/>
            <person name="Ritari J."/>
            <person name="Douillard F.P."/>
            <person name="Paul Ross R."/>
            <person name="Yang R."/>
            <person name="Briner A.E."/>
            <person name="Felis G.E."/>
            <person name="de Vos W.M."/>
            <person name="Barrangou R."/>
            <person name="Klaenhammer T.R."/>
            <person name="Caufield P.W."/>
            <person name="Cui Y."/>
            <person name="Zhang H."/>
            <person name="O'Toole P.W."/>
        </authorList>
    </citation>
    <scope>NUCLEOTIDE SEQUENCE [LARGE SCALE GENOMIC DNA]</scope>
    <source>
        <strain evidence="2 3">DSM 16982</strain>
    </source>
</reference>
<evidence type="ECO:0000259" key="1">
    <source>
        <dbReference type="Pfam" id="PF00004"/>
    </source>
</evidence>
<dbReference type="InterPro" id="IPR027417">
    <property type="entry name" value="P-loop_NTPase"/>
</dbReference>
<keyword evidence="3" id="KW-1185">Reference proteome</keyword>
<dbReference type="EMBL" id="AZFV01000009">
    <property type="protein sequence ID" value="KRM17469.1"/>
    <property type="molecule type" value="Genomic_DNA"/>
</dbReference>
<dbReference type="RefSeq" id="WP_057891732.1">
    <property type="nucleotide sequence ID" value="NZ_AZFV01000009.1"/>
</dbReference>
<dbReference type="STRING" id="1423774.FD31_GL002660"/>
<sequence length="252" mass="28521">MEPLNLDGPMRRIAAKHGIDINKIDIDQVLKQRDQREELEAVKFTNMNNRIKRTRLFNSSLISDAEDLHQFFSDFEISDDAQSIEFNKATDIANRIMSGEVGNYTFAGKAGSGKTMLAVSILNQIMNSQTNLSCYFASFSMLLNMTLVGIKDFSMKQKAWDVEDCIKACDVLVLDDLGSESAMKSETDEASNHTQSLLFRLADYRKSKVNIVTTNNSSKELQSIYNPKIYSRLIAKKSNNAIRFDSKDMRNI</sequence>
<feature type="domain" description="ATPase AAA-type core" evidence="1">
    <location>
        <begin position="106"/>
        <end position="221"/>
    </location>
</feature>
<dbReference type="SUPFAM" id="SSF52540">
    <property type="entry name" value="P-loop containing nucleoside triphosphate hydrolases"/>
    <property type="match status" value="1"/>
</dbReference>
<dbReference type="Pfam" id="PF00004">
    <property type="entry name" value="AAA"/>
    <property type="match status" value="1"/>
</dbReference>
<dbReference type="PANTHER" id="PTHR30050:SF4">
    <property type="entry name" value="ATP-BINDING PROTEIN RV3427C IN INSERTION SEQUENCE-RELATED"/>
    <property type="match status" value="1"/>
</dbReference>
<name>A0A0R1WIQ6_9LACO</name>